<dbReference type="STRING" id="488538.SAR116_1273"/>
<organism evidence="2 3">
    <name type="scientific">Puniceispirillum marinum (strain IMCC1322)</name>
    <dbReference type="NCBI Taxonomy" id="488538"/>
    <lineage>
        <taxon>Bacteria</taxon>
        <taxon>Pseudomonadati</taxon>
        <taxon>Pseudomonadota</taxon>
        <taxon>Alphaproteobacteria</taxon>
        <taxon>Candidatus Puniceispirillales</taxon>
        <taxon>Candidatus Puniceispirillaceae</taxon>
        <taxon>Candidatus Puniceispirillum</taxon>
    </lineage>
</organism>
<dbReference type="HOGENOM" id="CLU_081840_3_0_5"/>
<dbReference type="EMBL" id="CP001751">
    <property type="protein sequence ID" value="ADE39516.1"/>
    <property type="molecule type" value="Genomic_DNA"/>
</dbReference>
<dbReference type="CDD" id="cd04301">
    <property type="entry name" value="NAT_SF"/>
    <property type="match status" value="1"/>
</dbReference>
<dbReference type="GO" id="GO:0016747">
    <property type="term" value="F:acyltransferase activity, transferring groups other than amino-acyl groups"/>
    <property type="evidence" value="ECO:0007669"/>
    <property type="project" value="InterPro"/>
</dbReference>
<dbReference type="InterPro" id="IPR016181">
    <property type="entry name" value="Acyl_CoA_acyltransferase"/>
</dbReference>
<dbReference type="Gene3D" id="3.40.630.30">
    <property type="match status" value="1"/>
</dbReference>
<dbReference type="RefSeq" id="WP_013046143.1">
    <property type="nucleotide sequence ID" value="NC_014010.1"/>
</dbReference>
<protein>
    <recommendedName>
        <fullName evidence="1">N-acetyltransferase domain-containing protein</fullName>
    </recommendedName>
</protein>
<sequence>MNIRLAQETDLDSILKVIESAFSDEENKVIMNLVQELSREVTSPSIKSLVAKIYNQVIGYVSYSPIFLKSVSSICGYILAPLAVSPEHQKQGVGSNLIKSGIDMLTKDGIGVLLVYGDPAYYGRFGFREEIGHSFVPPYTLQYPFGWTGMMLTDTPVPEHPIQFECVSPLSKPDLW</sequence>
<dbReference type="Proteomes" id="UP000007460">
    <property type="component" value="Chromosome"/>
</dbReference>
<gene>
    <name evidence="2" type="ordered locus">SAR116_1273</name>
</gene>
<dbReference type="Pfam" id="PF13527">
    <property type="entry name" value="Acetyltransf_9"/>
    <property type="match status" value="1"/>
</dbReference>
<name>D5BTB9_PUNMI</name>
<dbReference type="PROSITE" id="PS51186">
    <property type="entry name" value="GNAT"/>
    <property type="match status" value="1"/>
</dbReference>
<evidence type="ECO:0000259" key="1">
    <source>
        <dbReference type="PROSITE" id="PS51186"/>
    </source>
</evidence>
<dbReference type="InterPro" id="IPR000182">
    <property type="entry name" value="GNAT_dom"/>
</dbReference>
<dbReference type="AlphaFoldDB" id="D5BTB9"/>
<keyword evidence="3" id="KW-1185">Reference proteome</keyword>
<proteinExistence type="predicted"/>
<dbReference type="SUPFAM" id="SSF55729">
    <property type="entry name" value="Acyl-CoA N-acyltransferases (Nat)"/>
    <property type="match status" value="1"/>
</dbReference>
<dbReference type="KEGG" id="apb:SAR116_1273"/>
<evidence type="ECO:0000313" key="3">
    <source>
        <dbReference type="Proteomes" id="UP000007460"/>
    </source>
</evidence>
<dbReference type="OrthoDB" id="9797178at2"/>
<evidence type="ECO:0000313" key="2">
    <source>
        <dbReference type="EMBL" id="ADE39516.1"/>
    </source>
</evidence>
<accession>D5BTB9</accession>
<dbReference type="eggNOG" id="COG3153">
    <property type="taxonomic scope" value="Bacteria"/>
</dbReference>
<reference evidence="2 3" key="1">
    <citation type="journal article" date="2010" name="J. Bacteriol.">
        <title>Complete genome sequence of "Candidatus Puniceispirillum marinum" IMCC1322, a representative of the SAR116 clade in the Alphaproteobacteria.</title>
        <authorList>
            <person name="Oh H.M."/>
            <person name="Kwon K.K."/>
            <person name="Kang I."/>
            <person name="Kang S.G."/>
            <person name="Lee J.H."/>
            <person name="Kim S.J."/>
            <person name="Cho J.C."/>
        </authorList>
    </citation>
    <scope>NUCLEOTIDE SEQUENCE [LARGE SCALE GENOMIC DNA]</scope>
    <source>
        <strain evidence="2 3">IMCC1322</strain>
    </source>
</reference>
<feature type="domain" description="N-acetyltransferase" evidence="1">
    <location>
        <begin position="1"/>
        <end position="146"/>
    </location>
</feature>